<dbReference type="eggNOG" id="KOG4297">
    <property type="taxonomic scope" value="Eukaryota"/>
</dbReference>
<proteinExistence type="predicted"/>
<dbReference type="Pfam" id="PF01833">
    <property type="entry name" value="TIG"/>
    <property type="match status" value="1"/>
</dbReference>
<dbReference type="InterPro" id="IPR002909">
    <property type="entry name" value="IPT_dom"/>
</dbReference>
<evidence type="ECO:0000256" key="1">
    <source>
        <dbReference type="ARBA" id="ARBA00022729"/>
    </source>
</evidence>
<keyword evidence="4" id="KW-0812">Transmembrane</keyword>
<dbReference type="CDD" id="cd00033">
    <property type="entry name" value="CCP"/>
    <property type="match status" value="5"/>
</dbReference>
<feature type="compositionally biased region" description="Low complexity" evidence="3">
    <location>
        <begin position="130"/>
        <end position="147"/>
    </location>
</feature>
<feature type="domain" description="Sushi" evidence="5">
    <location>
        <begin position="1305"/>
        <end position="1364"/>
    </location>
</feature>
<dbReference type="SUPFAM" id="SSF57535">
    <property type="entry name" value="Complement control module/SCR domain"/>
    <property type="match status" value="5"/>
</dbReference>
<reference evidence="6 7" key="1">
    <citation type="submission" date="2010-05" db="EMBL/GenBank/DDBJ databases">
        <title>The Genome Sequence of Thecamonas trahens ATCC 50062.</title>
        <authorList>
            <consortium name="The Broad Institute Genome Sequencing Platform"/>
            <person name="Russ C."/>
            <person name="Cuomo C."/>
            <person name="Shea T."/>
            <person name="Young S.K."/>
            <person name="Zeng Q."/>
            <person name="Koehrsen M."/>
            <person name="Haas B."/>
            <person name="Borodovsky M."/>
            <person name="Guigo R."/>
            <person name="Alvarado L."/>
            <person name="Berlin A."/>
            <person name="Bochicchio J."/>
            <person name="Borenstein D."/>
            <person name="Chapman S."/>
            <person name="Chen Z."/>
            <person name="Freedman E."/>
            <person name="Gellesch M."/>
            <person name="Goldberg J."/>
            <person name="Griggs A."/>
            <person name="Gujja S."/>
            <person name="Heilman E."/>
            <person name="Heiman D."/>
            <person name="Hepburn T."/>
            <person name="Howarth C."/>
            <person name="Jen D."/>
            <person name="Larson L."/>
            <person name="Mehta T."/>
            <person name="Park D."/>
            <person name="Pearson M."/>
            <person name="Roberts A."/>
            <person name="Saif S."/>
            <person name="Shenoy N."/>
            <person name="Sisk P."/>
            <person name="Stolte C."/>
            <person name="Sykes S."/>
            <person name="Thomson T."/>
            <person name="Walk T."/>
            <person name="White J."/>
            <person name="Yandava C."/>
            <person name="Burger G."/>
            <person name="Gray M.W."/>
            <person name="Holland P.W.H."/>
            <person name="King N."/>
            <person name="Lang F.B.F."/>
            <person name="Roger A.J."/>
            <person name="Ruiz-Trillo I."/>
            <person name="Lander E."/>
            <person name="Nusbaum C."/>
        </authorList>
    </citation>
    <scope>NUCLEOTIDE SEQUENCE [LARGE SCALE GENOMIC DNA]</scope>
    <source>
        <strain evidence="6 7">ATCC 50062</strain>
    </source>
</reference>
<dbReference type="InterPro" id="IPR035976">
    <property type="entry name" value="Sushi/SCR/CCP_sf"/>
</dbReference>
<feature type="transmembrane region" description="Helical" evidence="4">
    <location>
        <begin position="3331"/>
        <end position="3353"/>
    </location>
</feature>
<dbReference type="Gene3D" id="2.60.40.3710">
    <property type="match status" value="4"/>
</dbReference>
<feature type="transmembrane region" description="Helical" evidence="4">
    <location>
        <begin position="3268"/>
        <end position="3288"/>
    </location>
</feature>
<dbReference type="SMART" id="SM00032">
    <property type="entry name" value="CCP"/>
    <property type="match status" value="6"/>
</dbReference>
<dbReference type="GeneID" id="25563011"/>
<evidence type="ECO:0000313" key="7">
    <source>
        <dbReference type="Proteomes" id="UP000054408"/>
    </source>
</evidence>
<feature type="region of interest" description="Disordered" evidence="3">
    <location>
        <begin position="130"/>
        <end position="157"/>
    </location>
</feature>
<dbReference type="InterPro" id="IPR000436">
    <property type="entry name" value="Sushi_SCR_CCP_dom"/>
</dbReference>
<keyword evidence="1" id="KW-0732">Signal</keyword>
<name>A0A0L0D3Z6_THETB</name>
<dbReference type="OrthoDB" id="406096at2759"/>
<dbReference type="InterPro" id="IPR014756">
    <property type="entry name" value="Ig_E-set"/>
</dbReference>
<feature type="transmembrane region" description="Helical" evidence="4">
    <location>
        <begin position="3373"/>
        <end position="3393"/>
    </location>
</feature>
<feature type="domain" description="Sushi" evidence="5">
    <location>
        <begin position="1117"/>
        <end position="1175"/>
    </location>
</feature>
<dbReference type="InterPro" id="IPR032812">
    <property type="entry name" value="SbsA_Ig"/>
</dbReference>
<dbReference type="PROSITE" id="PS50923">
    <property type="entry name" value="SUSHI"/>
    <property type="match status" value="5"/>
</dbReference>
<dbReference type="OMA" id="VANCTHW"/>
<dbReference type="Gene3D" id="2.10.70.10">
    <property type="entry name" value="Complement Module, domain 1"/>
    <property type="match status" value="5"/>
</dbReference>
<evidence type="ECO:0000256" key="4">
    <source>
        <dbReference type="SAM" id="Phobius"/>
    </source>
</evidence>
<dbReference type="InterPro" id="IPR014755">
    <property type="entry name" value="Cu-Rt/internalin_Ig-like"/>
</dbReference>
<evidence type="ECO:0000256" key="2">
    <source>
        <dbReference type="ARBA" id="ARBA00023157"/>
    </source>
</evidence>
<dbReference type="RefSeq" id="XP_013760241.1">
    <property type="nucleotide sequence ID" value="XM_013904787.1"/>
</dbReference>
<feature type="region of interest" description="Disordered" evidence="3">
    <location>
        <begin position="198"/>
        <end position="238"/>
    </location>
</feature>
<feature type="transmembrane region" description="Helical" evidence="4">
    <location>
        <begin position="3529"/>
        <end position="3549"/>
    </location>
</feature>
<evidence type="ECO:0000256" key="3">
    <source>
        <dbReference type="SAM" id="MobiDB-lite"/>
    </source>
</evidence>
<dbReference type="InterPro" id="IPR013783">
    <property type="entry name" value="Ig-like_fold"/>
</dbReference>
<dbReference type="STRING" id="461836.A0A0L0D3Z6"/>
<keyword evidence="7" id="KW-1185">Reference proteome</keyword>
<keyword evidence="2" id="KW-1015">Disulfide bond</keyword>
<dbReference type="Gene3D" id="2.60.40.1220">
    <property type="match status" value="2"/>
</dbReference>
<organism evidence="6 7">
    <name type="scientific">Thecamonas trahens ATCC 50062</name>
    <dbReference type="NCBI Taxonomy" id="461836"/>
    <lineage>
        <taxon>Eukaryota</taxon>
        <taxon>Apusozoa</taxon>
        <taxon>Apusomonadida</taxon>
        <taxon>Apusomonadidae</taxon>
        <taxon>Thecamonas</taxon>
    </lineage>
</organism>
<dbReference type="PANTHER" id="PTHR11319:SF35">
    <property type="entry name" value="OUTER MEMBRANE PROTEIN PMPC-RELATED"/>
    <property type="match status" value="1"/>
</dbReference>
<dbReference type="InterPro" id="IPR000742">
    <property type="entry name" value="EGF"/>
</dbReference>
<keyword evidence="4" id="KW-0472">Membrane</keyword>
<dbReference type="PROSITE" id="PS01186">
    <property type="entry name" value="EGF_2"/>
    <property type="match status" value="1"/>
</dbReference>
<evidence type="ECO:0000313" key="6">
    <source>
        <dbReference type="EMBL" id="KNC46970.1"/>
    </source>
</evidence>
<feature type="domain" description="Sushi" evidence="5">
    <location>
        <begin position="981"/>
        <end position="1051"/>
    </location>
</feature>
<feature type="domain" description="Sushi" evidence="5">
    <location>
        <begin position="1243"/>
        <end position="1304"/>
    </location>
</feature>
<dbReference type="Gene3D" id="2.60.40.10">
    <property type="entry name" value="Immunoglobulins"/>
    <property type="match status" value="4"/>
</dbReference>
<dbReference type="Pfam" id="PF13205">
    <property type="entry name" value="Big_5"/>
    <property type="match status" value="7"/>
</dbReference>
<dbReference type="Pfam" id="PF00084">
    <property type="entry name" value="Sushi"/>
    <property type="match status" value="3"/>
</dbReference>
<dbReference type="eggNOG" id="KOG3544">
    <property type="taxonomic scope" value="Eukaryota"/>
</dbReference>
<feature type="transmembrane region" description="Helical" evidence="4">
    <location>
        <begin position="3500"/>
        <end position="3517"/>
    </location>
</feature>
<sequence>MLKSNRLDNRADDTVYVYLATGTYSFDTALALPSYTFVQGGYEPAAWSRTNNPDTTVLFRSSLNVDGNASYPYIAGLIATDASHFELHTLRLQVADAPASSAAGVTIYGIRLEACSDYTFTRVRVVTGAASSGAPGTAGAPGLPGLPGLSGGNGTKELENAPGLGGTGGAGAGVYGGTAGVNSTAGSMQLGTNMTQDGMGGGGGGSGGPAGWHGADGGASPLGGPGGVGGTAGPPGGTGGVAVDGVSGAAGDEGGVSAQLPIHAAGFYFPGGRGANGTAGYGGEGGSGGGGGGGFRSTNITVFGAGSGGGGGGGGGQGGYPGTGGFSGGGNFAVYVFNNGANGVFRMCSLEAGPGGTGGVGGPGGAGGAGGDGGIGGVFTGDATVQYVTVANCTHWEPVFTCANGTYVHDCPYASCCPRDANPQPVCVGGTPEALCHGATWDYNATCAGAADCCLGNTTEACCSNGTYELACTNGTWSTPQDACCYGNDTATAACCTGTYGLNCSSGAFEYNATCAGTEGCCLGNATAACCAGTLEPYCSTGVFLDDCAAPRPCCSGNATAECCNGTYAIAGYTCASWLNTTFVPEETVEVCVNNNATASCSGNIVPEQCGGLYFLGRCTSGYVPSYCNGSVVITCNEGVEYVTANSTFLDVVGAGADGGAGGAGGTGGPGGAGLPGDVANVYIEASAADPVITDFLDDATPLLTIARDCFVGTVYLSQSNISASAVNTTAGEILWSVPGAAATYFDDAEAYPDAIVRLPVGTEAVYDINLGSFHYPSELVVGPLATAIVVDGASSFDGATLNTTACITMSLRVSTNVASSSYAWTVTGPATVTSALTGAPYVEFVAAALGHIEVSLQVAACPNSAVHGISVLALDECDPICNAPACSIEHGACVAPNTCACDIGYDGADCSALIADYCPLLATPDGGTFGGACTTSIGGSCGPFQCDVGRKQIGFAVDDYVVNVTCKAHNATHGKWSQDIVCPVDESFCPYLAPAEGGTFASFSRRLGQVLDMTCRDGYHSLGVQSTACVQGASRALGVWSNASLVDCTPRDGYCTPLPPPQFGNLNECGHRVDDTCGVFYCDVGYELDGPTSRTCTAFNETVGLWSGNASRCTNIECEQLVAPVNGRLLSCPSRTYRDVCSYDCDDGFILVGDITRTCLASGSWSSTPAICAISTEYCPDLEADPHGTLGACNRSIAGQCGVFGCNTGYYLVGSPTLSCLQGSATAGNWSAPTPVCKPLPNWCPALAAPANGDLQPPTGCVPEVDRICASFSCNSGYDIIGATSRTCLVTGNWTGSHPVCVAQDCGPLIPPVAGYLVDGCTNTTFPSVCHYGCNQYYSLIGDASRTCQPGPVWSLLPPTCQDVTRPFIDATIPLANAVDVAVESNVTVVFSEPMNASSVEAAFSLSAGIVASFPGSFTWITPRLVVFDPAQPLAEKTSFVVTVSTHARDATGGLAFANVGSFAFKTIDLTPPQVSFTIPTRAKQGVPVGDDIEIAFNEAIDPSSVTLGSSLIVEDEASVGVGGYLTWSAGNTRVALTPTSNLTFAHRYDISLLTTIRDVSGNFMAAPFASHFFTVDNGPPSVINMSPPNGAPAVSLAASILITFSEPMSLSKTENAVSVKLDGVTPVSGSAFWLSLSVLQWTPSGLVADRDYTITISADAQDESSYPLSPTWASSFHTIDNIPPVMQWHLPVDDAGPLSISSTVVTLAFNEPMNTTTFPPAFSLSDADARVVPGSFAWTGNNSVVTFTPSALLAQKTTHYVAVSAGAHDVSGNSLAPSFFQFTTEDIDGPVVVSVAPANASANVAVTTLLVVTFDEALNVSSASDAATLACRDVGGDGPWTPLPHIAAFSLGGARLGIRPAAGRPLVNETLCRLVFVRAALTDAIGNAMAPGPDLVFTWETQDITAPTVISMTPADAAISIPVTANVSIVFSERMDVASADSALTVARIDGSSFVPISGSSAWSSDLTRLTWVPDAPLSDDASYRTTVAGGTAKDVVLNSLAATAVATFRTVDLTPPTVVSVSLADGTIGVMIEELEPASASGTFVWSDVNRVLTYTPGGDHGLRNLTRHCLQVTGEATDVSLNRLLGSPPVDVCFITLDVTAPRVTSVAPPDTAELVHPTTAITLAFNEAMETSSVAAALLVSYLPSGGGPRVTLPGTLTWASLANVSATFVPATVLPNLEVIDIALDATTAVNSAGIPLETNFAAAFTTLRAVPTLGAVAPTGVVAGSVVTVTGTGFLGATCADLHVRGEALAGTATVVRGSPNDEIRGCTVAPGLAAEAGLELTLTLDSLAAPANLTLDVYSDVVAVSPSSGPPGAAIMVTGSGFHNVASCAAVTVDGVPASGSPSVLVGGTRLDGCTVPMSLGVGTVGRVSVSAGSLDAAARAGAVVPSFTVVPQLVSMSPDTGDQNTIFNVTGSGLAGADCSSVLIDGVAASGTPSAASGSLLAGCAVPQGLTSTRVGAVAVAFNAVTSGTGAGVTFTYEPMVVSVTPAAGMTGQAFTLVGASLGGITCGDIVFGAVAASGGPASVSAAGAGLFAVTGCSVPSAVVGTVADVRVTLDGLSSATGSVSFVYAATISRIAPTSGPVGTAVSIIGYFGTGLPLNSISLGGLLCSGAGVAQSGATVLLGCVAPSAGSGSVAAVSAVVGNVAAVVDGPAADVSFKYVPAVTSVMPSSAAAGTAVDIVGIGFGPDAVVDLDGLSCNSSVVVTFTRISGCVVPALSFASGRVVSARVTSGGEAASGALTILPGLVSISPKLGPTGTAVTLTGTGLAGTGLSVSIGGYPCAVSSAGLDNSYGILTGCTMPLGPNTGTSQVVQVTVNGVTSVETSVTFFYVDIPALLDSVPQSGPQAGGTNVYIFASPPFVFLDSPALGIKFESVAASRSVVDRAASRAGGLVDLRRSSITFVSESILQFTLPAFPTTRAVTLSVTNDGFNYAPPLMFTYFSTPVQLVLVRPLPSAYDNAGALEALLQPAIGVGDASGAIVVNDASVQVPIMLQVVREADSELVTLTTGTSATTEADGVATFYDFSFVGLRNESYRFEFTTAAGFAPLVVSGVRVMSCGESRNYSVAMDNRVDCQCGLGYEVASVAGEVKCQPCSSRGYKDFVGDGGCLECPINKFTTAGARGARSDCHCGDGWYLPSSEPAGCADCVCRRCVRGGNCTSGAIVPLAGFWRASRSQNDVILECDEVDACVGGASEACAAEYTGPLCGVCRDSYAKFGDNCLRCPSVMENMAILVAIAIVFIGFILFLIKSALLSWKSQKSISAAVFKIMINFLQTVAFLGDFRTRWPNTLRVLFGMASSSNGFSTRFFSIQCAFGWSFFDSVLVAMLVPLFVVTVPTALLCGNYYVRKCVGSLKTKRWKVFSRRIWVSVLVLIFFTHPSVTSTVLEVFACRNIDGVAYLAADMSLACYTASHVRWMIAAGVFFVVYVVGVPVGGVFLLWRQREVLHTAEGRRRYAFLVSGFLPNRYYWEMVILVRKSAIITIKVLLKTNPVAQVYAAVWVVALALFVHMKASPFAFSILTSMEMLSLVVTFVILMASQLYYADELGGSDTVVVNSPFHSVLTIFLVLLLLGSTGYMLAVAARQKLRKMRHKLPRVVWWICRLDGVSVAANRAEAQSAAGAVAIKKAVAMADLTYSEYDDDIIRAGAVGVGALEQVEWLG</sequence>
<dbReference type="PANTHER" id="PTHR11319">
    <property type="entry name" value="G PROTEIN-COUPLED RECEPTOR-RELATED"/>
    <property type="match status" value="1"/>
</dbReference>
<protein>
    <submittedName>
        <fullName evidence="6">Cell surface receptor IPT/TIG domain-containing protein</fullName>
    </submittedName>
</protein>
<dbReference type="EMBL" id="GL349444">
    <property type="protein sequence ID" value="KNC46970.1"/>
    <property type="molecule type" value="Genomic_DNA"/>
</dbReference>
<dbReference type="SUPFAM" id="SSF81296">
    <property type="entry name" value="E set domains"/>
    <property type="match status" value="2"/>
</dbReference>
<dbReference type="SMART" id="SM01411">
    <property type="entry name" value="Ephrin_rec_like"/>
    <property type="match status" value="1"/>
</dbReference>
<feature type="transmembrane region" description="Helical" evidence="4">
    <location>
        <begin position="3238"/>
        <end position="3256"/>
    </location>
</feature>
<keyword evidence="4" id="KW-1133">Transmembrane helix</keyword>
<dbReference type="Gene3D" id="2.10.25.10">
    <property type="entry name" value="Laminin"/>
    <property type="match status" value="1"/>
</dbReference>
<dbReference type="Proteomes" id="UP000054408">
    <property type="component" value="Unassembled WGS sequence"/>
</dbReference>
<accession>A0A0L0D3Z6</accession>
<feature type="transmembrane region" description="Helical" evidence="4">
    <location>
        <begin position="3423"/>
        <end position="3447"/>
    </location>
</feature>
<feature type="domain" description="Sushi" evidence="5">
    <location>
        <begin position="1178"/>
        <end position="1240"/>
    </location>
</feature>
<gene>
    <name evidence="6" type="ORF">AMSG_03403</name>
</gene>
<feature type="transmembrane region" description="Helical" evidence="4">
    <location>
        <begin position="3569"/>
        <end position="3589"/>
    </location>
</feature>
<evidence type="ECO:0000259" key="5">
    <source>
        <dbReference type="PROSITE" id="PS50923"/>
    </source>
</evidence>
<keyword evidence="6" id="KW-0675">Receptor</keyword>